<comment type="similarity">
    <text evidence="1">Belongs to the TRAFAC class translation factor GTPase superfamily. Classic translation factor GTPase family. IF-2 subfamily.</text>
</comment>
<dbReference type="SUPFAM" id="SSF50447">
    <property type="entry name" value="Translation proteins"/>
    <property type="match status" value="2"/>
</dbReference>
<keyword evidence="4" id="KW-0648">Protein biosynthesis</keyword>
<evidence type="ECO:0000256" key="6">
    <source>
        <dbReference type="ARBA" id="ARBA00025162"/>
    </source>
</evidence>
<dbReference type="PROSITE" id="PS51722">
    <property type="entry name" value="G_TR_2"/>
    <property type="match status" value="1"/>
</dbReference>
<dbReference type="Gene3D" id="3.40.50.300">
    <property type="entry name" value="P-loop containing nucleotide triphosphate hydrolases"/>
    <property type="match status" value="1"/>
</dbReference>
<dbReference type="PRINTS" id="PR00315">
    <property type="entry name" value="ELONGATNFCT"/>
</dbReference>
<dbReference type="HAMAP" id="MF_00100_B">
    <property type="entry name" value="IF_2_B"/>
    <property type="match status" value="1"/>
</dbReference>
<feature type="domain" description="Tr-type G" evidence="8">
    <location>
        <begin position="219"/>
        <end position="392"/>
    </location>
</feature>
<evidence type="ECO:0000256" key="5">
    <source>
        <dbReference type="ARBA" id="ARBA00023134"/>
    </source>
</evidence>
<dbReference type="InterPro" id="IPR023115">
    <property type="entry name" value="TIF_IF2_dom3"/>
</dbReference>
<dbReference type="InterPro" id="IPR009000">
    <property type="entry name" value="Transl_B-barrel_sf"/>
</dbReference>
<evidence type="ECO:0000256" key="7">
    <source>
        <dbReference type="ARBA" id="ARBA00044105"/>
    </source>
</evidence>
<dbReference type="SUPFAM" id="SSF52540">
    <property type="entry name" value="P-loop containing nucleoside triphosphate hydrolases"/>
    <property type="match status" value="1"/>
</dbReference>
<keyword evidence="2 9" id="KW-0396">Initiation factor</keyword>
<dbReference type="NCBIfam" id="TIGR00487">
    <property type="entry name" value="IF-2"/>
    <property type="match status" value="1"/>
</dbReference>
<dbReference type="FunFam" id="2.40.30.10:FF:000008">
    <property type="entry name" value="Translation initiation factor IF-2"/>
    <property type="match status" value="1"/>
</dbReference>
<organism evidence="9">
    <name type="scientific">Gayliella sp</name>
    <dbReference type="NCBI Taxonomy" id="2575623"/>
    <lineage>
        <taxon>Eukaryota</taxon>
        <taxon>Rhodophyta</taxon>
        <taxon>Florideophyceae</taxon>
        <taxon>Rhodymeniophycidae</taxon>
        <taxon>Ceramiales</taxon>
        <taxon>Ceramiaceae</taxon>
        <taxon>Gayliella</taxon>
    </lineage>
</organism>
<proteinExistence type="inferred from homology"/>
<accession>A0A4D6WU34</accession>
<dbReference type="Pfam" id="PF00009">
    <property type="entry name" value="GTP_EFTU"/>
    <property type="match status" value="1"/>
</dbReference>
<dbReference type="GO" id="GO:0003924">
    <property type="term" value="F:GTPase activity"/>
    <property type="evidence" value="ECO:0007669"/>
    <property type="project" value="InterPro"/>
</dbReference>
<keyword evidence="3" id="KW-0547">Nucleotide-binding</keyword>
<dbReference type="Gene3D" id="3.40.50.10050">
    <property type="entry name" value="Translation initiation factor IF- 2, domain 3"/>
    <property type="match status" value="1"/>
</dbReference>
<dbReference type="InterPro" id="IPR036925">
    <property type="entry name" value="TIF_IF2_dom3_sf"/>
</dbReference>
<dbReference type="InterPro" id="IPR027417">
    <property type="entry name" value="P-loop_NTPase"/>
</dbReference>
<dbReference type="CDD" id="cd03702">
    <property type="entry name" value="IF2_mtIF2_II"/>
    <property type="match status" value="1"/>
</dbReference>
<dbReference type="CDD" id="cd01887">
    <property type="entry name" value="IF2_eIF5B"/>
    <property type="match status" value="1"/>
</dbReference>
<dbReference type="Pfam" id="PF11987">
    <property type="entry name" value="IF-2"/>
    <property type="match status" value="1"/>
</dbReference>
<dbReference type="InterPro" id="IPR000178">
    <property type="entry name" value="TF_IF2_bacterial-like"/>
</dbReference>
<dbReference type="EMBL" id="MK814659">
    <property type="protein sequence ID" value="QCI06662.1"/>
    <property type="molecule type" value="Genomic_DNA"/>
</dbReference>
<dbReference type="InterPro" id="IPR000795">
    <property type="entry name" value="T_Tr_GTP-bd_dom"/>
</dbReference>
<evidence type="ECO:0000256" key="1">
    <source>
        <dbReference type="ARBA" id="ARBA00007733"/>
    </source>
</evidence>
<dbReference type="InterPro" id="IPR015760">
    <property type="entry name" value="TIF_IF2"/>
</dbReference>
<dbReference type="AlphaFoldDB" id="A0A4D6WU34"/>
<evidence type="ECO:0000313" key="9">
    <source>
        <dbReference type="EMBL" id="QCI06662.1"/>
    </source>
</evidence>
<dbReference type="PROSITE" id="PS01176">
    <property type="entry name" value="IF2"/>
    <property type="match status" value="1"/>
</dbReference>
<dbReference type="FunFam" id="3.40.50.10050:FF:000001">
    <property type="entry name" value="Translation initiation factor IF-2"/>
    <property type="match status" value="1"/>
</dbReference>
<dbReference type="InterPro" id="IPR006847">
    <property type="entry name" value="IF2_N"/>
</dbReference>
<evidence type="ECO:0000259" key="8">
    <source>
        <dbReference type="PROSITE" id="PS51722"/>
    </source>
</evidence>
<comment type="function">
    <text evidence="6">One of the essential components for the initiation of protein synthesis. Protects formylmethionyl-tRNA from spontaneous hydrolysis and promotes its binding to the 30S ribosomal subunits. Also involved in the hydrolysis of GTP during the formation of the 70S ribosomal complex.</text>
</comment>
<evidence type="ECO:0000256" key="4">
    <source>
        <dbReference type="ARBA" id="ARBA00022917"/>
    </source>
</evidence>
<keyword evidence="5" id="KW-0342">GTP-binding</keyword>
<dbReference type="PANTHER" id="PTHR43381:SF5">
    <property type="entry name" value="TR-TYPE G DOMAIN-CONTAINING PROTEIN"/>
    <property type="match status" value="1"/>
</dbReference>
<geneLocation type="plastid" evidence="9"/>
<dbReference type="InterPro" id="IPR053905">
    <property type="entry name" value="EF-G-like_DII"/>
</dbReference>
<dbReference type="NCBIfam" id="TIGR00231">
    <property type="entry name" value="small_GTP"/>
    <property type="match status" value="1"/>
</dbReference>
<name>A0A4D6WU34_9FLOR</name>
<dbReference type="CDD" id="cd03692">
    <property type="entry name" value="mtIF2_IVc"/>
    <property type="match status" value="1"/>
</dbReference>
<dbReference type="GO" id="GO:0005737">
    <property type="term" value="C:cytoplasm"/>
    <property type="evidence" value="ECO:0007669"/>
    <property type="project" value="TreeGrafter"/>
</dbReference>
<sequence length="718" mass="80652">MINELNSNSLNKKLSSVNVDTSFIDTNNVNNVSNHANKFDRKNKNNLHIDDVLEMKKKKSKLQKKSRKQIGLDNDNLFINKNKNVILNEDNLNNDIVKVPKANKNKKKNKNKLNLNLYDKNSNQTNTLNTLESINREIVIDSPISIQQLSYKLNIPEAEIITFLFLKGISVTVNQMIDVKIAQEVANKYDFQVIESKLNILTKTNFIGKENLSNHILVKRPPIITVMGHVDHGKTTLLNAILKTNSPNIEDGGITQNIKGYDIEWEYDLNKHNLVFLDTPGHQAFSSMRTRSALVTDLVLLVVAADDGLKPQTIEAIQYILKNKLPYIVVINKVDKSDINILKIKEELVEYNIIDESWGGDSVFVEVSALQQRNIDLLLSHICLLYELQDLKANPNESASGTVLETYLDIKKGPVTTVVVQNGTLKIGDLIVSGNKYGKVKMMTNNLGSRLNSASPSSIIHILGFNSLPQAGLEFNVVHDKKTAQYQISQHKGNHEQINNLHNRITWKNPVDDFTVQKINIILKTDTQGSSEAIVNAFNNISQEKVQINILNIGIGNISNKDIELASTSNSVILGFNIVLSNTVFSLAKKSNITINNFTVIYDLLDYVTTYMLNLVEPEYDSILVGEAIVQNVFSINKGVVAGCLVTDGKLIKEASLNIYRNSHLIHNSTLNSLKHMKDDINEVYQNNECGIMCYDFNLWNIGDIIKAYSLKEKEKTL</sequence>
<dbReference type="SUPFAM" id="SSF52156">
    <property type="entry name" value="Initiation factor IF2/eIF5b, domain 3"/>
    <property type="match status" value="1"/>
</dbReference>
<dbReference type="GO" id="GO:0005525">
    <property type="term" value="F:GTP binding"/>
    <property type="evidence" value="ECO:0007669"/>
    <property type="project" value="UniProtKB-KW"/>
</dbReference>
<dbReference type="Pfam" id="PF04760">
    <property type="entry name" value="IF2_N"/>
    <property type="match status" value="1"/>
</dbReference>
<evidence type="ECO:0000256" key="3">
    <source>
        <dbReference type="ARBA" id="ARBA00022741"/>
    </source>
</evidence>
<dbReference type="FunFam" id="2.40.30.10:FF:000054">
    <property type="entry name" value="Translation initiation factor IF-2"/>
    <property type="match status" value="1"/>
</dbReference>
<reference evidence="9" key="1">
    <citation type="journal article" date="2019" name="Mol. Phylogenet. Evol.">
        <title>Morphological evolution and classification of the red algal order Ceramiales inferred using plastid phylogenomics.</title>
        <authorList>
            <person name="Diaz-Tapia P."/>
            <person name="Pasella M.M."/>
            <person name="Verbruggen H."/>
            <person name="Maggs C.A."/>
        </authorList>
    </citation>
    <scope>NUCLEOTIDE SEQUENCE</scope>
</reference>
<evidence type="ECO:0000256" key="2">
    <source>
        <dbReference type="ARBA" id="ARBA00022540"/>
    </source>
</evidence>
<dbReference type="GO" id="GO:0003743">
    <property type="term" value="F:translation initiation factor activity"/>
    <property type="evidence" value="ECO:0007669"/>
    <property type="project" value="UniProtKB-KW"/>
</dbReference>
<dbReference type="Pfam" id="PF22042">
    <property type="entry name" value="EF-G_D2"/>
    <property type="match status" value="1"/>
</dbReference>
<dbReference type="Gene3D" id="2.40.30.10">
    <property type="entry name" value="Translation factors"/>
    <property type="match status" value="2"/>
</dbReference>
<dbReference type="PANTHER" id="PTHR43381">
    <property type="entry name" value="TRANSLATION INITIATION FACTOR IF-2-RELATED"/>
    <property type="match status" value="1"/>
</dbReference>
<protein>
    <recommendedName>
        <fullName evidence="7">Translation initiation factor IF-2, chloroplastic</fullName>
    </recommendedName>
</protein>
<dbReference type="FunFam" id="3.40.50.300:FF:000019">
    <property type="entry name" value="Translation initiation factor IF-2"/>
    <property type="match status" value="1"/>
</dbReference>
<gene>
    <name evidence="9" type="primary">infB</name>
</gene>
<dbReference type="InterPro" id="IPR005225">
    <property type="entry name" value="Small_GTP-bd"/>
</dbReference>
<keyword evidence="9" id="KW-0934">Plastid</keyword>
<reference evidence="9" key="2">
    <citation type="submission" date="2019-04" db="EMBL/GenBank/DDBJ databases">
        <authorList>
            <person name="Pasella M."/>
        </authorList>
    </citation>
    <scope>NUCLEOTIDE SEQUENCE</scope>
</reference>
<dbReference type="InterPro" id="IPR044145">
    <property type="entry name" value="IF2_II"/>
</dbReference>